<dbReference type="STRING" id="551995.SAMN05192574_105145"/>
<dbReference type="PANTHER" id="PTHR43364">
    <property type="entry name" value="NADH-SPECIFIC METHYLGLYOXAL REDUCTASE-RELATED"/>
    <property type="match status" value="1"/>
</dbReference>
<dbReference type="AlphaFoldDB" id="A0A1H8LL54"/>
<dbReference type="Proteomes" id="UP000198942">
    <property type="component" value="Unassembled WGS sequence"/>
</dbReference>
<organism evidence="3 4">
    <name type="scientific">Mucilaginibacter gossypiicola</name>
    <dbReference type="NCBI Taxonomy" id="551995"/>
    <lineage>
        <taxon>Bacteria</taxon>
        <taxon>Pseudomonadati</taxon>
        <taxon>Bacteroidota</taxon>
        <taxon>Sphingobacteriia</taxon>
        <taxon>Sphingobacteriales</taxon>
        <taxon>Sphingobacteriaceae</taxon>
        <taxon>Mucilaginibacter</taxon>
    </lineage>
</organism>
<name>A0A1H8LL54_9SPHI</name>
<keyword evidence="4" id="KW-1185">Reference proteome</keyword>
<evidence type="ECO:0000259" key="2">
    <source>
        <dbReference type="Pfam" id="PF00248"/>
    </source>
</evidence>
<feature type="compositionally biased region" description="Basic and acidic residues" evidence="1">
    <location>
        <begin position="10"/>
        <end position="21"/>
    </location>
</feature>
<accession>A0A1H8LL54</accession>
<dbReference type="Gene3D" id="3.20.20.100">
    <property type="entry name" value="NADP-dependent oxidoreductase domain"/>
    <property type="match status" value="1"/>
</dbReference>
<dbReference type="PANTHER" id="PTHR43364:SF18">
    <property type="entry name" value="OXIDOREDUCTASE"/>
    <property type="match status" value="1"/>
</dbReference>
<dbReference type="InterPro" id="IPR050523">
    <property type="entry name" value="AKR_Detox_Biosynth"/>
</dbReference>
<evidence type="ECO:0000256" key="1">
    <source>
        <dbReference type="SAM" id="MobiDB-lite"/>
    </source>
</evidence>
<dbReference type="InterPro" id="IPR023210">
    <property type="entry name" value="NADP_OxRdtase_dom"/>
</dbReference>
<dbReference type="SUPFAM" id="SSF51430">
    <property type="entry name" value="NAD(P)-linked oxidoreductase"/>
    <property type="match status" value="1"/>
</dbReference>
<dbReference type="Pfam" id="PF00248">
    <property type="entry name" value="Aldo_ket_red"/>
    <property type="match status" value="1"/>
</dbReference>
<feature type="domain" description="NADP-dependent oxidoreductase" evidence="2">
    <location>
        <begin position="1"/>
        <end position="107"/>
    </location>
</feature>
<sequence>MASGKLSGKYRRDEPVPEDGRVAQGGSPVMNTDADEQRLYNIVDVLDELVEETGKTAAQISLNWLLQRPTIANIIIGARNEEQLKQNLEAVNWNLTIEQVKRLDKASEIQPAYPYWHQRRFPMLNAAPEL</sequence>
<evidence type="ECO:0000313" key="4">
    <source>
        <dbReference type="Proteomes" id="UP000198942"/>
    </source>
</evidence>
<evidence type="ECO:0000313" key="3">
    <source>
        <dbReference type="EMBL" id="SEO05809.1"/>
    </source>
</evidence>
<reference evidence="4" key="1">
    <citation type="submission" date="2016-10" db="EMBL/GenBank/DDBJ databases">
        <authorList>
            <person name="Varghese N."/>
            <person name="Submissions S."/>
        </authorList>
    </citation>
    <scope>NUCLEOTIDE SEQUENCE [LARGE SCALE GENOMIC DNA]</scope>
    <source>
        <strain evidence="4">Gh-48</strain>
    </source>
</reference>
<dbReference type="InterPro" id="IPR036812">
    <property type="entry name" value="NAD(P)_OxRdtase_dom_sf"/>
</dbReference>
<dbReference type="GO" id="GO:0005829">
    <property type="term" value="C:cytosol"/>
    <property type="evidence" value="ECO:0007669"/>
    <property type="project" value="TreeGrafter"/>
</dbReference>
<gene>
    <name evidence="3" type="ORF">SAMN05192574_105145</name>
</gene>
<protein>
    <submittedName>
        <fullName evidence="3">Aldo/keto reductase family protein</fullName>
    </submittedName>
</protein>
<dbReference type="EMBL" id="FOCL01000005">
    <property type="protein sequence ID" value="SEO05809.1"/>
    <property type="molecule type" value="Genomic_DNA"/>
</dbReference>
<feature type="region of interest" description="Disordered" evidence="1">
    <location>
        <begin position="1"/>
        <end position="33"/>
    </location>
</feature>
<proteinExistence type="predicted"/>